<dbReference type="Pfam" id="PF02604">
    <property type="entry name" value="PhdYeFM_antitox"/>
    <property type="match status" value="1"/>
</dbReference>
<keyword evidence="4" id="KW-1185">Reference proteome</keyword>
<dbReference type="Gene3D" id="3.40.1620.10">
    <property type="entry name" value="YefM-like domain"/>
    <property type="match status" value="1"/>
</dbReference>
<organism evidence="3 4">
    <name type="scientific">Nocardiopsis akebiae</name>
    <dbReference type="NCBI Taxonomy" id="2831968"/>
    <lineage>
        <taxon>Bacteria</taxon>
        <taxon>Bacillati</taxon>
        <taxon>Actinomycetota</taxon>
        <taxon>Actinomycetes</taxon>
        <taxon>Streptosporangiales</taxon>
        <taxon>Nocardiopsidaceae</taxon>
        <taxon>Nocardiopsis</taxon>
    </lineage>
</organism>
<proteinExistence type="inferred from homology"/>
<reference evidence="4" key="1">
    <citation type="submission" date="2021-05" db="EMBL/GenBank/DDBJ databases">
        <title>Direct Submission.</title>
        <authorList>
            <person name="Li K."/>
            <person name="Gao J."/>
        </authorList>
    </citation>
    <scope>NUCLEOTIDE SEQUENCE [LARGE SCALE GENOMIC DNA]</scope>
    <source>
        <strain evidence="4">HDS12</strain>
    </source>
</reference>
<accession>A0ABX8C9A2</accession>
<evidence type="ECO:0000313" key="4">
    <source>
        <dbReference type="Proteomes" id="UP000678016"/>
    </source>
</evidence>
<dbReference type="NCBIfam" id="TIGR01552">
    <property type="entry name" value="phd_fam"/>
    <property type="match status" value="1"/>
</dbReference>
<dbReference type="RefSeq" id="WP_212643215.1">
    <property type="nucleotide sequence ID" value="NZ_CP074132.1"/>
</dbReference>
<evidence type="ECO:0000256" key="2">
    <source>
        <dbReference type="RuleBase" id="RU362080"/>
    </source>
</evidence>
<dbReference type="SUPFAM" id="SSF143120">
    <property type="entry name" value="YefM-like"/>
    <property type="match status" value="1"/>
</dbReference>
<evidence type="ECO:0000256" key="1">
    <source>
        <dbReference type="ARBA" id="ARBA00009981"/>
    </source>
</evidence>
<comment type="function">
    <text evidence="2">Antitoxin component of a type II toxin-antitoxin (TA) system.</text>
</comment>
<dbReference type="InterPro" id="IPR036165">
    <property type="entry name" value="YefM-like_sf"/>
</dbReference>
<gene>
    <name evidence="3" type="ORF">KGD83_07965</name>
</gene>
<name>A0ABX8C9A2_9ACTN</name>
<dbReference type="InterPro" id="IPR006442">
    <property type="entry name" value="Antitoxin_Phd/YefM"/>
</dbReference>
<sequence length="83" mass="9585">MRWQVQELKQRTSEVLRAVESEGDQIITRHGREIAVLVDIEEYRRLKGESGGFKELLGSVPPLDVLDEVRVPDLGREIDWGER</sequence>
<dbReference type="Proteomes" id="UP000678016">
    <property type="component" value="Chromosome"/>
</dbReference>
<dbReference type="EMBL" id="CP074132">
    <property type="protein sequence ID" value="QUX30445.1"/>
    <property type="molecule type" value="Genomic_DNA"/>
</dbReference>
<evidence type="ECO:0000313" key="3">
    <source>
        <dbReference type="EMBL" id="QUX30445.1"/>
    </source>
</evidence>
<comment type="similarity">
    <text evidence="1 2">Belongs to the phD/YefM antitoxin family.</text>
</comment>
<protein>
    <recommendedName>
        <fullName evidence="2">Antitoxin</fullName>
    </recommendedName>
</protein>